<comment type="caution">
    <text evidence="1">The sequence shown here is derived from an EMBL/GenBank/DDBJ whole genome shotgun (WGS) entry which is preliminary data.</text>
</comment>
<proteinExistence type="predicted"/>
<protein>
    <submittedName>
        <fullName evidence="1">Uncharacterized protein</fullName>
    </submittedName>
</protein>
<name>A0AAU9LIM1_9ASTR</name>
<dbReference type="Proteomes" id="UP001157418">
    <property type="component" value="Unassembled WGS sequence"/>
</dbReference>
<evidence type="ECO:0000313" key="1">
    <source>
        <dbReference type="EMBL" id="CAH1413296.1"/>
    </source>
</evidence>
<gene>
    <name evidence="1" type="ORF">LVIROSA_LOCUS1263</name>
</gene>
<accession>A0AAU9LIM1</accession>
<keyword evidence="2" id="KW-1185">Reference proteome</keyword>
<organism evidence="1 2">
    <name type="scientific">Lactuca virosa</name>
    <dbReference type="NCBI Taxonomy" id="75947"/>
    <lineage>
        <taxon>Eukaryota</taxon>
        <taxon>Viridiplantae</taxon>
        <taxon>Streptophyta</taxon>
        <taxon>Embryophyta</taxon>
        <taxon>Tracheophyta</taxon>
        <taxon>Spermatophyta</taxon>
        <taxon>Magnoliopsida</taxon>
        <taxon>eudicotyledons</taxon>
        <taxon>Gunneridae</taxon>
        <taxon>Pentapetalae</taxon>
        <taxon>asterids</taxon>
        <taxon>campanulids</taxon>
        <taxon>Asterales</taxon>
        <taxon>Asteraceae</taxon>
        <taxon>Cichorioideae</taxon>
        <taxon>Cichorieae</taxon>
        <taxon>Lactucinae</taxon>
        <taxon>Lactuca</taxon>
    </lineage>
</organism>
<evidence type="ECO:0000313" key="2">
    <source>
        <dbReference type="Proteomes" id="UP001157418"/>
    </source>
</evidence>
<dbReference type="AlphaFoldDB" id="A0AAU9LIM1"/>
<dbReference type="EMBL" id="CAKMRJ010000001">
    <property type="protein sequence ID" value="CAH1413296.1"/>
    <property type="molecule type" value="Genomic_DNA"/>
</dbReference>
<sequence>MLMFSKCGDEIHKPHKRRHSIRSSTTLQIVRLNNHRSSFVVPPWRTILIRAGEERRRRGGRSYFQPTQKLQSGIGISIREISFNFSDQCVINSLHGLVFIRG</sequence>
<reference evidence="1 2" key="1">
    <citation type="submission" date="2022-01" db="EMBL/GenBank/DDBJ databases">
        <authorList>
            <person name="Xiong W."/>
            <person name="Schranz E."/>
        </authorList>
    </citation>
    <scope>NUCLEOTIDE SEQUENCE [LARGE SCALE GENOMIC DNA]</scope>
</reference>